<keyword evidence="3 6" id="KW-0732">Signal</keyword>
<evidence type="ECO:0000259" key="9">
    <source>
        <dbReference type="Pfam" id="PF25919"/>
    </source>
</evidence>
<dbReference type="Pfam" id="PF25919">
    <property type="entry name" value="BSH_CusB"/>
    <property type="match status" value="1"/>
</dbReference>
<protein>
    <submittedName>
        <fullName evidence="12">Cobalt transporter</fullName>
    </submittedName>
</protein>
<evidence type="ECO:0000256" key="4">
    <source>
        <dbReference type="ARBA" id="ARBA00023065"/>
    </source>
</evidence>
<dbReference type="GO" id="GO:0060003">
    <property type="term" value="P:copper ion export"/>
    <property type="evidence" value="ECO:0007669"/>
    <property type="project" value="TreeGrafter"/>
</dbReference>
<evidence type="ECO:0000259" key="11">
    <source>
        <dbReference type="Pfam" id="PF25975"/>
    </source>
</evidence>
<feature type="domain" description="CusB-like barrel-sandwich hybrid" evidence="9">
    <location>
        <begin position="131"/>
        <end position="259"/>
    </location>
</feature>
<evidence type="ECO:0000256" key="1">
    <source>
        <dbReference type="ARBA" id="ARBA00009477"/>
    </source>
</evidence>
<dbReference type="Pfam" id="PF19335">
    <property type="entry name" value="HMBD"/>
    <property type="match status" value="1"/>
</dbReference>
<gene>
    <name evidence="12" type="ORF">GCM10011396_09390</name>
</gene>
<dbReference type="InterPro" id="IPR045800">
    <property type="entry name" value="HMBD"/>
</dbReference>
<evidence type="ECO:0000256" key="6">
    <source>
        <dbReference type="SAM" id="SignalP"/>
    </source>
</evidence>
<dbReference type="Proteomes" id="UP000637423">
    <property type="component" value="Unassembled WGS sequence"/>
</dbReference>
<keyword evidence="2" id="KW-0813">Transport</keyword>
<dbReference type="Pfam" id="PF25954">
    <property type="entry name" value="Beta-barrel_RND_2"/>
    <property type="match status" value="1"/>
</dbReference>
<dbReference type="GO" id="GO:0030288">
    <property type="term" value="C:outer membrane-bounded periplasmic space"/>
    <property type="evidence" value="ECO:0007669"/>
    <property type="project" value="TreeGrafter"/>
</dbReference>
<dbReference type="InterPro" id="IPR006143">
    <property type="entry name" value="RND_pump_MFP"/>
</dbReference>
<dbReference type="Gene3D" id="2.40.50.100">
    <property type="match status" value="1"/>
</dbReference>
<accession>A0A916U8K5</accession>
<reference evidence="12" key="1">
    <citation type="journal article" date="2014" name="Int. J. Syst. Evol. Microbiol.">
        <title>Complete genome sequence of Corynebacterium casei LMG S-19264T (=DSM 44701T), isolated from a smear-ripened cheese.</title>
        <authorList>
            <consortium name="US DOE Joint Genome Institute (JGI-PGF)"/>
            <person name="Walter F."/>
            <person name="Albersmeier A."/>
            <person name="Kalinowski J."/>
            <person name="Ruckert C."/>
        </authorList>
    </citation>
    <scope>NUCLEOTIDE SEQUENCE</scope>
    <source>
        <strain evidence="12">CGMCC 1.10998</strain>
    </source>
</reference>
<dbReference type="Pfam" id="PF11604">
    <property type="entry name" value="CusF_Ec"/>
    <property type="match status" value="1"/>
</dbReference>
<organism evidence="12 13">
    <name type="scientific">Undibacterium terreum</name>
    <dbReference type="NCBI Taxonomy" id="1224302"/>
    <lineage>
        <taxon>Bacteria</taxon>
        <taxon>Pseudomonadati</taxon>
        <taxon>Pseudomonadota</taxon>
        <taxon>Betaproteobacteria</taxon>
        <taxon>Burkholderiales</taxon>
        <taxon>Oxalobacteraceae</taxon>
        <taxon>Undibacterium</taxon>
    </lineage>
</organism>
<dbReference type="FunFam" id="2.40.420.20:FF:000003">
    <property type="entry name" value="Cation efflux system protein cusB"/>
    <property type="match status" value="1"/>
</dbReference>
<dbReference type="FunFam" id="2.40.30.170:FF:000010">
    <property type="entry name" value="Efflux RND transporter periplasmic adaptor subunit"/>
    <property type="match status" value="1"/>
</dbReference>
<evidence type="ECO:0000313" key="12">
    <source>
        <dbReference type="EMBL" id="GGC64522.1"/>
    </source>
</evidence>
<feature type="chain" id="PRO_5037287630" evidence="6">
    <location>
        <begin position="21"/>
        <end position="523"/>
    </location>
</feature>
<comment type="caution">
    <text evidence="12">The sequence shown here is derived from an EMBL/GenBank/DDBJ whole genome shotgun (WGS) entry which is preliminary data.</text>
</comment>
<evidence type="ECO:0000313" key="13">
    <source>
        <dbReference type="Proteomes" id="UP000637423"/>
    </source>
</evidence>
<dbReference type="Gene3D" id="2.40.30.170">
    <property type="match status" value="1"/>
</dbReference>
<dbReference type="PANTHER" id="PTHR30097:SF15">
    <property type="entry name" value="CATION EFFLUX SYSTEM PROTEIN CUSB"/>
    <property type="match status" value="1"/>
</dbReference>
<dbReference type="InterPro" id="IPR021647">
    <property type="entry name" value="CusF_Ec"/>
</dbReference>
<dbReference type="GO" id="GO:0016020">
    <property type="term" value="C:membrane"/>
    <property type="evidence" value="ECO:0007669"/>
    <property type="project" value="InterPro"/>
</dbReference>
<reference evidence="12" key="2">
    <citation type="submission" date="2020-09" db="EMBL/GenBank/DDBJ databases">
        <authorList>
            <person name="Sun Q."/>
            <person name="Zhou Y."/>
        </authorList>
    </citation>
    <scope>NUCLEOTIDE SEQUENCE</scope>
    <source>
        <strain evidence="12">CGMCC 1.10998</strain>
    </source>
</reference>
<keyword evidence="4" id="KW-0406">Ion transport</keyword>
<dbReference type="InterPro" id="IPR058790">
    <property type="entry name" value="BSH_CusB"/>
</dbReference>
<evidence type="ECO:0000259" key="8">
    <source>
        <dbReference type="Pfam" id="PF25869"/>
    </source>
</evidence>
<feature type="domain" description="CusB-like three alpha-helical bundle" evidence="8">
    <location>
        <begin position="167"/>
        <end position="225"/>
    </location>
</feature>
<dbReference type="InterPro" id="IPR051909">
    <property type="entry name" value="MFP_Cation_Efflux"/>
</dbReference>
<dbReference type="PANTHER" id="PTHR30097">
    <property type="entry name" value="CATION EFFLUX SYSTEM PROTEIN CUSB"/>
    <property type="match status" value="1"/>
</dbReference>
<dbReference type="Gene3D" id="2.40.420.20">
    <property type="match status" value="1"/>
</dbReference>
<evidence type="ECO:0000256" key="5">
    <source>
        <dbReference type="SAM" id="MobiDB-lite"/>
    </source>
</evidence>
<feature type="domain" description="Heavy metal binding" evidence="7">
    <location>
        <begin position="54"/>
        <end position="81"/>
    </location>
</feature>
<sequence length="523" mass="54457">MSKNKLFLALLAAGVLGATAFGFYTLGRQQAAPQASEIPSAAGAQAAGDKKVLYWHDPMVPAQKFDKPGKSPFMDMQLVPVYADGGDDDGKVSISPRVQQNLGIRTAEVVQGSLASALTAVGSVAYNERDVALVQARSNGFVEKLYIRAPLDTVKKGQVLAELYVPDWIAAQEEYLAVRRMQAGAMDGRTDGSMDAVLDGARQRMRLAGMSDEQIRLVTSSGKVHARISISAPANGVIAELAAREGMSVAMGAPLFRINGMDTVWINAEVPESAAAQVRPGDVVEARTPSLPGTIFKGKVGALLPQVSAATRTLVARMELANPGGRLLPGMFATVSFNPAAAKAVLLVPTEAIIQTGTRSVVMLAQGGGSLLPTDVETGAEANGQTEIRKGLEAGQKVVVSGQFLIDSEASLRGTSSRMGGSMGESATPGNDQASGKAPAKTHHGEGKVEKIGKGDITISHGPIPSLQWGAMTMGFKLPANGLPRNVEVGDSVIFDIQPVQGGMFQIASITPTVKPANAGAKP</sequence>
<comment type="similarity">
    <text evidence="1">Belongs to the membrane fusion protein (MFP) (TC 8.A.1) family.</text>
</comment>
<feature type="signal peptide" evidence="6">
    <location>
        <begin position="1"/>
        <end position="20"/>
    </location>
</feature>
<dbReference type="InterPro" id="IPR058649">
    <property type="entry name" value="CzcB_C"/>
</dbReference>
<dbReference type="InterPro" id="IPR058791">
    <property type="entry name" value="3HB_CusB"/>
</dbReference>
<feature type="region of interest" description="Disordered" evidence="5">
    <location>
        <begin position="414"/>
        <end position="457"/>
    </location>
</feature>
<dbReference type="SUPFAM" id="SSF111369">
    <property type="entry name" value="HlyD-like secretion proteins"/>
    <property type="match status" value="1"/>
</dbReference>
<dbReference type="AlphaFoldDB" id="A0A916U8K5"/>
<evidence type="ECO:0000256" key="2">
    <source>
        <dbReference type="ARBA" id="ARBA00022448"/>
    </source>
</evidence>
<evidence type="ECO:0000256" key="3">
    <source>
        <dbReference type="ARBA" id="ARBA00022729"/>
    </source>
</evidence>
<dbReference type="RefSeq" id="WP_188564788.1">
    <property type="nucleotide sequence ID" value="NZ_BMED01000001.1"/>
</dbReference>
<dbReference type="GO" id="GO:0015679">
    <property type="term" value="P:plasma membrane copper ion transport"/>
    <property type="evidence" value="ECO:0007669"/>
    <property type="project" value="TreeGrafter"/>
</dbReference>
<keyword evidence="13" id="KW-1185">Reference proteome</keyword>
<proteinExistence type="inferred from homology"/>
<dbReference type="Pfam" id="PF25869">
    <property type="entry name" value="3HB_CusB"/>
    <property type="match status" value="1"/>
</dbReference>
<evidence type="ECO:0000259" key="10">
    <source>
        <dbReference type="Pfam" id="PF25954"/>
    </source>
</evidence>
<evidence type="ECO:0000259" key="7">
    <source>
        <dbReference type="Pfam" id="PF19335"/>
    </source>
</evidence>
<dbReference type="InterPro" id="IPR042230">
    <property type="entry name" value="CusF_sf"/>
</dbReference>
<dbReference type="NCBIfam" id="TIGR01730">
    <property type="entry name" value="RND_mfp"/>
    <property type="match status" value="1"/>
</dbReference>
<dbReference type="GO" id="GO:0022857">
    <property type="term" value="F:transmembrane transporter activity"/>
    <property type="evidence" value="ECO:0007669"/>
    <property type="project" value="InterPro"/>
</dbReference>
<feature type="domain" description="CzcB-like C-terminal circularly permuted SH3-like" evidence="11">
    <location>
        <begin position="347"/>
        <end position="406"/>
    </location>
</feature>
<dbReference type="EMBL" id="BMED01000001">
    <property type="protein sequence ID" value="GGC64522.1"/>
    <property type="molecule type" value="Genomic_DNA"/>
</dbReference>
<dbReference type="Gene3D" id="2.40.50.320">
    <property type="entry name" value="Copper binding periplasmic protein CusF"/>
    <property type="match status" value="1"/>
</dbReference>
<name>A0A916U8K5_9BURK</name>
<dbReference type="InterPro" id="IPR058792">
    <property type="entry name" value="Beta-barrel_RND_2"/>
</dbReference>
<dbReference type="GO" id="GO:0046914">
    <property type="term" value="F:transition metal ion binding"/>
    <property type="evidence" value="ECO:0007669"/>
    <property type="project" value="TreeGrafter"/>
</dbReference>
<feature type="compositionally biased region" description="Basic and acidic residues" evidence="5">
    <location>
        <begin position="443"/>
        <end position="454"/>
    </location>
</feature>
<dbReference type="Pfam" id="PF25975">
    <property type="entry name" value="CzcB_C"/>
    <property type="match status" value="1"/>
</dbReference>
<dbReference type="Gene3D" id="6.10.140.730">
    <property type="match status" value="1"/>
</dbReference>
<feature type="domain" description="CusB-like beta-barrel" evidence="10">
    <location>
        <begin position="263"/>
        <end position="340"/>
    </location>
</feature>